<dbReference type="Proteomes" id="UP000621492">
    <property type="component" value="Unassembled WGS sequence"/>
</dbReference>
<name>A0A9W5TWS1_9BACI</name>
<dbReference type="AlphaFoldDB" id="A0A9W5TWS1"/>
<comment type="similarity">
    <text evidence="2 5">Belongs to the pseudouridine synthase RluA family.</text>
</comment>
<dbReference type="SUPFAM" id="SSF55120">
    <property type="entry name" value="Pseudouridine synthase"/>
    <property type="match status" value="1"/>
</dbReference>
<evidence type="ECO:0000313" key="8">
    <source>
        <dbReference type="Proteomes" id="UP000621492"/>
    </source>
</evidence>
<dbReference type="PANTHER" id="PTHR21600:SF35">
    <property type="entry name" value="PSEUDOURIDINE SYNTHASE"/>
    <property type="match status" value="1"/>
</dbReference>
<dbReference type="GO" id="GO:0003723">
    <property type="term" value="F:RNA binding"/>
    <property type="evidence" value="ECO:0007669"/>
    <property type="project" value="InterPro"/>
</dbReference>
<dbReference type="GO" id="GO:0009982">
    <property type="term" value="F:pseudouridine synthase activity"/>
    <property type="evidence" value="ECO:0007669"/>
    <property type="project" value="InterPro"/>
</dbReference>
<reference evidence="7" key="2">
    <citation type="submission" date="2020-09" db="EMBL/GenBank/DDBJ databases">
        <authorList>
            <person name="Sun Q."/>
            <person name="Zhou Y."/>
        </authorList>
    </citation>
    <scope>NUCLEOTIDE SEQUENCE</scope>
    <source>
        <strain evidence="7">CGMCC 1.15454</strain>
    </source>
</reference>
<dbReference type="GO" id="GO:0000455">
    <property type="term" value="P:enzyme-directed rRNA pseudouridine synthesis"/>
    <property type="evidence" value="ECO:0007669"/>
    <property type="project" value="TreeGrafter"/>
</dbReference>
<dbReference type="InterPro" id="IPR006225">
    <property type="entry name" value="PsdUridine_synth_RluC/D"/>
</dbReference>
<evidence type="ECO:0000256" key="1">
    <source>
        <dbReference type="ARBA" id="ARBA00000073"/>
    </source>
</evidence>
<evidence type="ECO:0000313" key="7">
    <source>
        <dbReference type="EMBL" id="GGB40294.1"/>
    </source>
</evidence>
<dbReference type="GO" id="GO:0140098">
    <property type="term" value="F:catalytic activity, acting on RNA"/>
    <property type="evidence" value="ECO:0007669"/>
    <property type="project" value="UniProtKB-ARBA"/>
</dbReference>
<gene>
    <name evidence="7" type="primary">rluD</name>
    <name evidence="7" type="ORF">GCM10011409_17290</name>
</gene>
<reference evidence="7" key="1">
    <citation type="journal article" date="2014" name="Int. J. Syst. Evol. Microbiol.">
        <title>Complete genome sequence of Corynebacterium casei LMG S-19264T (=DSM 44701T), isolated from a smear-ripened cheese.</title>
        <authorList>
            <consortium name="US DOE Joint Genome Institute (JGI-PGF)"/>
            <person name="Walter F."/>
            <person name="Albersmeier A."/>
            <person name="Kalinowski J."/>
            <person name="Ruckert C."/>
        </authorList>
    </citation>
    <scope>NUCLEOTIDE SEQUENCE</scope>
    <source>
        <strain evidence="7">CGMCC 1.15454</strain>
    </source>
</reference>
<dbReference type="CDD" id="cd02869">
    <property type="entry name" value="PseudoU_synth_RluA_like"/>
    <property type="match status" value="1"/>
</dbReference>
<evidence type="ECO:0000256" key="2">
    <source>
        <dbReference type="ARBA" id="ARBA00010876"/>
    </source>
</evidence>
<dbReference type="InterPro" id="IPR020103">
    <property type="entry name" value="PsdUridine_synth_cat_dom_sf"/>
</dbReference>
<feature type="active site" evidence="4">
    <location>
        <position position="151"/>
    </location>
</feature>
<sequence>MLGTKSVEQTERKQQVTRVKWTITNEYNGMLVRDYLQQVQGVSRRILKVVKFAGGEIRVNGKAQSVRFPLGTGDQLELKLPPETIGTGMYPETMPLSVVYEDDGVLVIDKPAGIATIPSMNQPSGTIANGVLAYYKQQRVPFTVHVVTRLDRDTSGLLLIAKHRYSHSLLSRLQREGKVKRHYQAIVEGTLPMNQGTINKPIGRKQGSIIERTVTETGKQAITHYHVIQETAAHSLVDVNLETGRTHQIRVHFSHIGHPLVGDDLYGGTSNVIDRQALHCYQIEFEHPFTREVMRFNSAIPEDMNRLINQNV</sequence>
<dbReference type="Gene3D" id="3.30.2350.10">
    <property type="entry name" value="Pseudouridine synthase"/>
    <property type="match status" value="1"/>
</dbReference>
<organism evidence="7 8">
    <name type="scientific">Lentibacillus populi</name>
    <dbReference type="NCBI Taxonomy" id="1827502"/>
    <lineage>
        <taxon>Bacteria</taxon>
        <taxon>Bacillati</taxon>
        <taxon>Bacillota</taxon>
        <taxon>Bacilli</taxon>
        <taxon>Bacillales</taxon>
        <taxon>Bacillaceae</taxon>
        <taxon>Lentibacillus</taxon>
    </lineage>
</organism>
<dbReference type="PROSITE" id="PS01129">
    <property type="entry name" value="PSI_RLU"/>
    <property type="match status" value="1"/>
</dbReference>
<dbReference type="EC" id="5.4.99.-" evidence="5"/>
<dbReference type="NCBIfam" id="TIGR00005">
    <property type="entry name" value="rluA_subfam"/>
    <property type="match status" value="1"/>
</dbReference>
<dbReference type="EMBL" id="BMJD01000010">
    <property type="protein sequence ID" value="GGB40294.1"/>
    <property type="molecule type" value="Genomic_DNA"/>
</dbReference>
<feature type="domain" description="Pseudouridine synthase RsuA/RluA-like" evidence="6">
    <location>
        <begin position="105"/>
        <end position="255"/>
    </location>
</feature>
<protein>
    <recommendedName>
        <fullName evidence="5">Pseudouridine synthase</fullName>
        <ecNumber evidence="5">5.4.99.-</ecNumber>
    </recommendedName>
</protein>
<proteinExistence type="inferred from homology"/>
<comment type="function">
    <text evidence="5">Responsible for synthesis of pseudouridine from uracil.</text>
</comment>
<evidence type="ECO:0000256" key="5">
    <source>
        <dbReference type="RuleBase" id="RU362028"/>
    </source>
</evidence>
<evidence type="ECO:0000256" key="4">
    <source>
        <dbReference type="PIRSR" id="PIRSR606225-1"/>
    </source>
</evidence>
<comment type="caution">
    <text evidence="7">The sequence shown here is derived from an EMBL/GenBank/DDBJ whole genome shotgun (WGS) entry which is preliminary data.</text>
</comment>
<dbReference type="InterPro" id="IPR006145">
    <property type="entry name" value="PsdUridine_synth_RsuA/RluA"/>
</dbReference>
<dbReference type="InterPro" id="IPR006224">
    <property type="entry name" value="PsdUridine_synth_RluA-like_CS"/>
</dbReference>
<dbReference type="Pfam" id="PF00849">
    <property type="entry name" value="PseudoU_synth_2"/>
    <property type="match status" value="1"/>
</dbReference>
<keyword evidence="3 5" id="KW-0413">Isomerase</keyword>
<keyword evidence="8" id="KW-1185">Reference proteome</keyword>
<dbReference type="PANTHER" id="PTHR21600">
    <property type="entry name" value="MITOCHONDRIAL RNA PSEUDOURIDINE SYNTHASE"/>
    <property type="match status" value="1"/>
</dbReference>
<accession>A0A9W5TWS1</accession>
<evidence type="ECO:0000259" key="6">
    <source>
        <dbReference type="Pfam" id="PF00849"/>
    </source>
</evidence>
<evidence type="ECO:0000256" key="3">
    <source>
        <dbReference type="ARBA" id="ARBA00023235"/>
    </source>
</evidence>
<dbReference type="InterPro" id="IPR050188">
    <property type="entry name" value="RluA_PseudoU_synthase"/>
</dbReference>
<dbReference type="FunFam" id="3.30.2350.10:FF:000005">
    <property type="entry name" value="Pseudouridine synthase"/>
    <property type="match status" value="1"/>
</dbReference>
<comment type="catalytic activity">
    <reaction evidence="1 5">
        <text>a uridine in RNA = a pseudouridine in RNA</text>
        <dbReference type="Rhea" id="RHEA:48348"/>
        <dbReference type="Rhea" id="RHEA-COMP:12068"/>
        <dbReference type="Rhea" id="RHEA-COMP:12069"/>
        <dbReference type="ChEBI" id="CHEBI:65314"/>
        <dbReference type="ChEBI" id="CHEBI:65315"/>
    </reaction>
</comment>